<evidence type="ECO:0000259" key="2">
    <source>
        <dbReference type="Pfam" id="PF00107"/>
    </source>
</evidence>
<evidence type="ECO:0000256" key="1">
    <source>
        <dbReference type="ARBA" id="ARBA00023002"/>
    </source>
</evidence>
<dbReference type="SUPFAM" id="SSF51735">
    <property type="entry name" value="NAD(P)-binding Rossmann-fold domains"/>
    <property type="match status" value="1"/>
</dbReference>
<name>A0A7V8NW63_9BACT</name>
<dbReference type="PANTHER" id="PTHR43401">
    <property type="entry name" value="L-THREONINE 3-DEHYDROGENASE"/>
    <property type="match status" value="1"/>
</dbReference>
<evidence type="ECO:0000313" key="4">
    <source>
        <dbReference type="EMBL" id="MBA0088610.1"/>
    </source>
</evidence>
<dbReference type="InterPro" id="IPR050129">
    <property type="entry name" value="Zn_alcohol_dh"/>
</dbReference>
<proteinExistence type="predicted"/>
<dbReference type="Pfam" id="PF08240">
    <property type="entry name" value="ADH_N"/>
    <property type="match status" value="1"/>
</dbReference>
<dbReference type="EMBL" id="JACDQQ010002592">
    <property type="protein sequence ID" value="MBA0088610.1"/>
    <property type="molecule type" value="Genomic_DNA"/>
</dbReference>
<dbReference type="Gene3D" id="3.40.50.720">
    <property type="entry name" value="NAD(P)-binding Rossmann-like Domain"/>
    <property type="match status" value="1"/>
</dbReference>
<gene>
    <name evidence="4" type="ORF">HRJ53_26785</name>
</gene>
<dbReference type="AlphaFoldDB" id="A0A7V8NW63"/>
<feature type="domain" description="Alcohol dehydrogenase-like N-terminal" evidence="3">
    <location>
        <begin position="2"/>
        <end position="61"/>
    </location>
</feature>
<dbReference type="SUPFAM" id="SSF50129">
    <property type="entry name" value="GroES-like"/>
    <property type="match status" value="1"/>
</dbReference>
<protein>
    <submittedName>
        <fullName evidence="4">Zinc-binding dehydrogenase</fullName>
    </submittedName>
</protein>
<accession>A0A7V8NW63</accession>
<dbReference type="GO" id="GO:0016491">
    <property type="term" value="F:oxidoreductase activity"/>
    <property type="evidence" value="ECO:0007669"/>
    <property type="project" value="UniProtKB-KW"/>
</dbReference>
<dbReference type="Gene3D" id="3.90.180.10">
    <property type="entry name" value="Medium-chain alcohol dehydrogenases, catalytic domain"/>
    <property type="match status" value="1"/>
</dbReference>
<reference evidence="4" key="1">
    <citation type="submission" date="2020-06" db="EMBL/GenBank/DDBJ databases">
        <title>Legume-microbial interactions unlock mineral nutrients during tropical forest succession.</title>
        <authorList>
            <person name="Epihov D.Z."/>
        </authorList>
    </citation>
    <scope>NUCLEOTIDE SEQUENCE [LARGE SCALE GENOMIC DNA]</scope>
    <source>
        <strain evidence="4">Pan2503</strain>
    </source>
</reference>
<evidence type="ECO:0000259" key="3">
    <source>
        <dbReference type="Pfam" id="PF08240"/>
    </source>
</evidence>
<dbReference type="Pfam" id="PF00107">
    <property type="entry name" value="ADH_zinc_N"/>
    <property type="match status" value="1"/>
</dbReference>
<sequence length="284" mass="30666">AGVTRFAPGDRVVAFHHIPCLNCFYCERKIYAQCPVYKKVGITAGFEPAGGGFAQYVRVMSWIVERGVEKIPDGVSFERATWVEPLNTCLKAVVQSNPQPGDLVLVMGQGPIGLMFTMLANRSGARVAVTDTIEERLGISARCGAGFTWNPRKVDIAAATRKITAGRGADLVMVAASVPGIVEQAIACSRPGARILLFAQTSVTERFEASGADLCAGERTLFGCYSASVDLQKESTDLVFYGGLPLEELISHRVPLVKIRSGFDLALHPGPKSLKIIVQPQRWL</sequence>
<evidence type="ECO:0000313" key="5">
    <source>
        <dbReference type="Proteomes" id="UP000567293"/>
    </source>
</evidence>
<dbReference type="InterPro" id="IPR013149">
    <property type="entry name" value="ADH-like_C"/>
</dbReference>
<organism evidence="4 5">
    <name type="scientific">Candidatus Acidiferrum panamense</name>
    <dbReference type="NCBI Taxonomy" id="2741543"/>
    <lineage>
        <taxon>Bacteria</taxon>
        <taxon>Pseudomonadati</taxon>
        <taxon>Acidobacteriota</taxon>
        <taxon>Terriglobia</taxon>
        <taxon>Candidatus Acidiferrales</taxon>
        <taxon>Candidatus Acidiferrum</taxon>
    </lineage>
</organism>
<feature type="non-terminal residue" evidence="4">
    <location>
        <position position="1"/>
    </location>
</feature>
<comment type="caution">
    <text evidence="4">The sequence shown here is derived from an EMBL/GenBank/DDBJ whole genome shotgun (WGS) entry which is preliminary data.</text>
</comment>
<dbReference type="InterPro" id="IPR036291">
    <property type="entry name" value="NAD(P)-bd_dom_sf"/>
</dbReference>
<keyword evidence="1" id="KW-0560">Oxidoreductase</keyword>
<dbReference type="Proteomes" id="UP000567293">
    <property type="component" value="Unassembled WGS sequence"/>
</dbReference>
<feature type="domain" description="Alcohol dehydrogenase-like C-terminal" evidence="2">
    <location>
        <begin position="111"/>
        <end position="228"/>
    </location>
</feature>
<dbReference type="InterPro" id="IPR011032">
    <property type="entry name" value="GroES-like_sf"/>
</dbReference>
<dbReference type="PANTHER" id="PTHR43401:SF2">
    <property type="entry name" value="L-THREONINE 3-DEHYDROGENASE"/>
    <property type="match status" value="1"/>
</dbReference>
<keyword evidence="5" id="KW-1185">Reference proteome</keyword>
<dbReference type="InterPro" id="IPR013154">
    <property type="entry name" value="ADH-like_N"/>
</dbReference>